<comment type="similarity">
    <text evidence="2 18">Belongs to the mitochondrial carrier (TC 2.A.29) family.</text>
</comment>
<comment type="subcellular location">
    <subcellularLocation>
        <location evidence="1">Mitochondrion inner membrane</location>
        <topology evidence="1">Multi-pass membrane protein</topology>
    </subcellularLocation>
</comment>
<evidence type="ECO:0000256" key="15">
    <source>
        <dbReference type="ARBA" id="ARBA00076502"/>
    </source>
</evidence>
<dbReference type="InterPro" id="IPR023395">
    <property type="entry name" value="MCP_dom_sf"/>
</dbReference>
<keyword evidence="5 17" id="KW-0812">Transmembrane</keyword>
<evidence type="ECO:0000256" key="14">
    <source>
        <dbReference type="ARBA" id="ARBA00069241"/>
    </source>
</evidence>
<evidence type="ECO:0000256" key="5">
    <source>
        <dbReference type="ARBA" id="ARBA00022692"/>
    </source>
</evidence>
<dbReference type="PANTHER" id="PTHR45678">
    <property type="entry name" value="MITOCHONDRIAL 2-OXODICARBOXYLATE CARRIER 1-RELATED"/>
    <property type="match status" value="1"/>
</dbReference>
<dbReference type="EMBL" id="CAJHNJ030000014">
    <property type="protein sequence ID" value="CAG9112919.1"/>
    <property type="molecule type" value="Genomic_DNA"/>
</dbReference>
<organism evidence="20 21">
    <name type="scientific">Plutella xylostella</name>
    <name type="common">Diamondback moth</name>
    <name type="synonym">Plutella maculipennis</name>
    <dbReference type="NCBI Taxonomy" id="51655"/>
    <lineage>
        <taxon>Eukaryota</taxon>
        <taxon>Metazoa</taxon>
        <taxon>Ecdysozoa</taxon>
        <taxon>Arthropoda</taxon>
        <taxon>Hexapoda</taxon>
        <taxon>Insecta</taxon>
        <taxon>Pterygota</taxon>
        <taxon>Neoptera</taxon>
        <taxon>Endopterygota</taxon>
        <taxon>Lepidoptera</taxon>
        <taxon>Glossata</taxon>
        <taxon>Ditrysia</taxon>
        <taxon>Yponomeutoidea</taxon>
        <taxon>Plutellidae</taxon>
        <taxon>Plutella</taxon>
    </lineage>
</organism>
<evidence type="ECO:0000256" key="6">
    <source>
        <dbReference type="ARBA" id="ARBA00022737"/>
    </source>
</evidence>
<dbReference type="PRINTS" id="PR00926">
    <property type="entry name" value="MITOCARRIER"/>
</dbReference>
<evidence type="ECO:0000256" key="1">
    <source>
        <dbReference type="ARBA" id="ARBA00004448"/>
    </source>
</evidence>
<feature type="transmembrane region" description="Helical" evidence="19">
    <location>
        <begin position="20"/>
        <end position="40"/>
    </location>
</feature>
<keyword evidence="7" id="KW-0999">Mitochondrion inner membrane</keyword>
<keyword evidence="10" id="KW-0496">Mitochondrion</keyword>
<evidence type="ECO:0000256" key="13">
    <source>
        <dbReference type="ARBA" id="ARBA00057953"/>
    </source>
</evidence>
<protein>
    <recommendedName>
        <fullName evidence="14">Mitochondrial glutamate carrier 2</fullName>
    </recommendedName>
    <alternativeName>
        <fullName evidence="16">Glutamate/H(+) symporter 2</fullName>
    </alternativeName>
    <alternativeName>
        <fullName evidence="15">Solute carrier family 25 member 18</fullName>
    </alternativeName>
</protein>
<dbReference type="Gene3D" id="1.50.40.10">
    <property type="entry name" value="Mitochondrial carrier domain"/>
    <property type="match status" value="1"/>
</dbReference>
<dbReference type="InterPro" id="IPR002067">
    <property type="entry name" value="MCP"/>
</dbReference>
<dbReference type="Pfam" id="PF00153">
    <property type="entry name" value="Mito_carr"/>
    <property type="match status" value="3"/>
</dbReference>
<name>A0A8S4ECH1_PLUXY</name>
<dbReference type="InterPro" id="IPR051028">
    <property type="entry name" value="Mito_Solute_Carrier"/>
</dbReference>
<sequence length="316" mass="34752">MSAPNKPPEQNKPLPVFNLLPKVINGGIAGVVGVTCVFPIDMCKTRLQNQHIGPNGERQYRNMPDCIRQTLRSDGFFGMYRGSAVNILLITPEKAIKLSSNDMFRHYLTKPNGELPVTRQMLAGGMAGACQVIITTPMELLKIQMQDSGRQADLAKKAGIPFERVSALQVAKRLVRERGVLGLYRGFRACATRDISFSIIFFPTYSLVSDLGPKLENGATPFWWSFVSGLTAGSIAAFLDTPVDVMKTRLQTIDKVGAAPKYKGLVDCVKTTYKEEGFFAFFKGGGCRVMVIAPLFGIAQTVYYFGIGEDILGYKK</sequence>
<comment type="catalytic activity">
    <reaction evidence="12">
        <text>L-glutamate(in) + H(+)(in) = L-glutamate(out) + H(+)(out)</text>
        <dbReference type="Rhea" id="RHEA:70955"/>
        <dbReference type="ChEBI" id="CHEBI:15378"/>
        <dbReference type="ChEBI" id="CHEBI:29985"/>
    </reaction>
</comment>
<proteinExistence type="inferred from homology"/>
<dbReference type="FunFam" id="1.50.40.10:FF:000026">
    <property type="entry name" value="Putative mitochondrial glutamate carrier 2"/>
    <property type="match status" value="1"/>
</dbReference>
<dbReference type="GO" id="GO:0005743">
    <property type="term" value="C:mitochondrial inner membrane"/>
    <property type="evidence" value="ECO:0007669"/>
    <property type="project" value="UniProtKB-SubCell"/>
</dbReference>
<keyword evidence="8" id="KW-0769">Symport</keyword>
<dbReference type="GO" id="GO:0015293">
    <property type="term" value="F:symporter activity"/>
    <property type="evidence" value="ECO:0007669"/>
    <property type="project" value="UniProtKB-KW"/>
</dbReference>
<comment type="function">
    <text evidence="13">Responsible for the transport of glutamate from the cytosol into the mitochondrial matrix with the concomitant import of a proton (symport system).</text>
</comment>
<gene>
    <name evidence="20" type="ORF">PLXY2_LOCUS5048</name>
</gene>
<evidence type="ECO:0000256" key="17">
    <source>
        <dbReference type="PROSITE-ProRule" id="PRU00282"/>
    </source>
</evidence>
<evidence type="ECO:0000256" key="18">
    <source>
        <dbReference type="RuleBase" id="RU000488"/>
    </source>
</evidence>
<dbReference type="PROSITE" id="PS50920">
    <property type="entry name" value="SOLCAR"/>
    <property type="match status" value="3"/>
</dbReference>
<evidence type="ECO:0000313" key="20">
    <source>
        <dbReference type="EMBL" id="CAG9112919.1"/>
    </source>
</evidence>
<dbReference type="Proteomes" id="UP000653454">
    <property type="component" value="Unassembled WGS sequence"/>
</dbReference>
<dbReference type="AlphaFoldDB" id="A0A8S4ECH1"/>
<dbReference type="PANTHER" id="PTHR45678:SF5">
    <property type="entry name" value="AT03939P-RELATED"/>
    <property type="match status" value="1"/>
</dbReference>
<dbReference type="GO" id="GO:0043490">
    <property type="term" value="P:malate-aspartate shuttle"/>
    <property type="evidence" value="ECO:0007669"/>
    <property type="project" value="TreeGrafter"/>
</dbReference>
<keyword evidence="11 17" id="KW-0472">Membrane</keyword>
<evidence type="ECO:0000256" key="11">
    <source>
        <dbReference type="ARBA" id="ARBA00023136"/>
    </source>
</evidence>
<keyword evidence="21" id="KW-1185">Reference proteome</keyword>
<feature type="transmembrane region" description="Helical" evidence="19">
    <location>
        <begin position="222"/>
        <end position="239"/>
    </location>
</feature>
<evidence type="ECO:0000256" key="2">
    <source>
        <dbReference type="ARBA" id="ARBA00006375"/>
    </source>
</evidence>
<evidence type="ECO:0000256" key="3">
    <source>
        <dbReference type="ARBA" id="ARBA00022448"/>
    </source>
</evidence>
<evidence type="ECO:0000313" key="21">
    <source>
        <dbReference type="Proteomes" id="UP000653454"/>
    </source>
</evidence>
<keyword evidence="6" id="KW-0677">Repeat</keyword>
<reference evidence="20" key="1">
    <citation type="submission" date="2020-11" db="EMBL/GenBank/DDBJ databases">
        <authorList>
            <person name="Whiteford S."/>
        </authorList>
    </citation>
    <scope>NUCLEOTIDE SEQUENCE</scope>
</reference>
<evidence type="ECO:0000256" key="16">
    <source>
        <dbReference type="ARBA" id="ARBA00081096"/>
    </source>
</evidence>
<keyword evidence="3 18" id="KW-0813">Transport</keyword>
<evidence type="ECO:0000256" key="19">
    <source>
        <dbReference type="SAM" id="Phobius"/>
    </source>
</evidence>
<feature type="repeat" description="Solcar" evidence="17">
    <location>
        <begin position="17"/>
        <end position="107"/>
    </location>
</feature>
<evidence type="ECO:0000256" key="8">
    <source>
        <dbReference type="ARBA" id="ARBA00022847"/>
    </source>
</evidence>
<keyword evidence="4" id="KW-0597">Phosphoprotein</keyword>
<dbReference type="InterPro" id="IPR018108">
    <property type="entry name" value="MCP_transmembrane"/>
</dbReference>
<accession>A0A8S4ECH1</accession>
<evidence type="ECO:0000256" key="4">
    <source>
        <dbReference type="ARBA" id="ARBA00022553"/>
    </source>
</evidence>
<evidence type="ECO:0000256" key="12">
    <source>
        <dbReference type="ARBA" id="ARBA00048437"/>
    </source>
</evidence>
<comment type="caution">
    <text evidence="20">The sequence shown here is derived from an EMBL/GenBank/DDBJ whole genome shotgun (WGS) entry which is preliminary data.</text>
</comment>
<keyword evidence="9 19" id="KW-1133">Transmembrane helix</keyword>
<dbReference type="GO" id="GO:0005313">
    <property type="term" value="F:L-glutamate transmembrane transporter activity"/>
    <property type="evidence" value="ECO:0007669"/>
    <property type="project" value="TreeGrafter"/>
</dbReference>
<evidence type="ECO:0000256" key="7">
    <source>
        <dbReference type="ARBA" id="ARBA00022792"/>
    </source>
</evidence>
<dbReference type="SUPFAM" id="SSF103506">
    <property type="entry name" value="Mitochondrial carrier"/>
    <property type="match status" value="1"/>
</dbReference>
<dbReference type="GO" id="GO:0015183">
    <property type="term" value="F:L-aspartate transmembrane transporter activity"/>
    <property type="evidence" value="ECO:0007669"/>
    <property type="project" value="TreeGrafter"/>
</dbReference>
<feature type="repeat" description="Solcar" evidence="17">
    <location>
        <begin position="115"/>
        <end position="211"/>
    </location>
</feature>
<evidence type="ECO:0000256" key="9">
    <source>
        <dbReference type="ARBA" id="ARBA00022989"/>
    </source>
</evidence>
<feature type="repeat" description="Solcar" evidence="17">
    <location>
        <begin position="220"/>
        <end position="314"/>
    </location>
</feature>
<evidence type="ECO:0000256" key="10">
    <source>
        <dbReference type="ARBA" id="ARBA00023128"/>
    </source>
</evidence>